<sequence>MKLAALILGILGNALSMLVFASPMPTFWRILRKRSTESFSAFPYICTLLSNMMWLYYGILDSDGLLLITISASGCAIESLYLSIYMMYASKQQRFTLAKQAVVMLSIYLTILTFTLIFARGGRRLQVVGLLSAFNSLCMYASPLIAVKMVITTRSVEYMPFLLSMSLFLCGGVWFGYALLMKDLYLEISNGSGFCLGFIQLVVYAFYVIIHSKCRASADKSHTALATRSCNDSHLNPQQLQIL</sequence>
<evidence type="ECO:0000256" key="9">
    <source>
        <dbReference type="RuleBase" id="RU910715"/>
    </source>
</evidence>
<feature type="transmembrane region" description="Helical" evidence="9">
    <location>
        <begin position="39"/>
        <end position="59"/>
    </location>
</feature>
<feature type="transmembrane region" description="Helical" evidence="9">
    <location>
        <begin position="158"/>
        <end position="179"/>
    </location>
</feature>
<reference evidence="10" key="1">
    <citation type="submission" date="2021-01" db="EMBL/GenBank/DDBJ databases">
        <title>Adiantum capillus-veneris genome.</title>
        <authorList>
            <person name="Fang Y."/>
            <person name="Liao Q."/>
        </authorList>
    </citation>
    <scope>NUCLEOTIDE SEQUENCE</scope>
    <source>
        <strain evidence="10">H3</strain>
        <tissue evidence="10">Leaf</tissue>
    </source>
</reference>
<gene>
    <name evidence="10" type="ORF">GOP47_0013713</name>
</gene>
<dbReference type="Pfam" id="PF03083">
    <property type="entry name" value="MtN3_slv"/>
    <property type="match status" value="2"/>
</dbReference>
<keyword evidence="4 9" id="KW-0762">Sugar transport</keyword>
<accession>A0A9D4UPJ0</accession>
<comment type="subcellular location">
    <subcellularLocation>
        <location evidence="9">Cell membrane</location>
        <topology evidence="9">Multi-pass membrane protein</topology>
    </subcellularLocation>
    <subcellularLocation>
        <location evidence="1">Endomembrane system</location>
        <topology evidence="1">Multi-pass membrane protein</topology>
    </subcellularLocation>
</comment>
<name>A0A9D4UPJ0_ADICA</name>
<evidence type="ECO:0000256" key="8">
    <source>
        <dbReference type="ARBA" id="ARBA00023136"/>
    </source>
</evidence>
<dbReference type="OrthoDB" id="409725at2759"/>
<dbReference type="FunFam" id="1.20.1280.290:FF:000001">
    <property type="entry name" value="Bidirectional sugar transporter SWEET"/>
    <property type="match status" value="1"/>
</dbReference>
<comment type="similarity">
    <text evidence="2 9">Belongs to the SWEET sugar transporter family.</text>
</comment>
<feature type="transmembrane region" description="Helical" evidence="9">
    <location>
        <begin position="191"/>
        <end position="210"/>
    </location>
</feature>
<comment type="function">
    <text evidence="9">Mediates both low-affinity uptake and efflux of sugar across the membrane.</text>
</comment>
<evidence type="ECO:0000256" key="2">
    <source>
        <dbReference type="ARBA" id="ARBA00007809"/>
    </source>
</evidence>
<dbReference type="AlphaFoldDB" id="A0A9D4UPJ0"/>
<keyword evidence="6" id="KW-0677">Repeat</keyword>
<evidence type="ECO:0000256" key="1">
    <source>
        <dbReference type="ARBA" id="ARBA00004127"/>
    </source>
</evidence>
<keyword evidence="3 9" id="KW-0813">Transport</keyword>
<dbReference type="InterPro" id="IPR047664">
    <property type="entry name" value="SWEET"/>
</dbReference>
<dbReference type="GO" id="GO:0051119">
    <property type="term" value="F:sugar transmembrane transporter activity"/>
    <property type="evidence" value="ECO:0007669"/>
    <property type="project" value="InterPro"/>
</dbReference>
<dbReference type="EMBL" id="JABFUD020000013">
    <property type="protein sequence ID" value="KAI5071462.1"/>
    <property type="molecule type" value="Genomic_DNA"/>
</dbReference>
<evidence type="ECO:0000256" key="4">
    <source>
        <dbReference type="ARBA" id="ARBA00022597"/>
    </source>
</evidence>
<organism evidence="10 11">
    <name type="scientific">Adiantum capillus-veneris</name>
    <name type="common">Maidenhair fern</name>
    <dbReference type="NCBI Taxonomy" id="13818"/>
    <lineage>
        <taxon>Eukaryota</taxon>
        <taxon>Viridiplantae</taxon>
        <taxon>Streptophyta</taxon>
        <taxon>Embryophyta</taxon>
        <taxon>Tracheophyta</taxon>
        <taxon>Polypodiopsida</taxon>
        <taxon>Polypodiidae</taxon>
        <taxon>Polypodiales</taxon>
        <taxon>Pteridineae</taxon>
        <taxon>Pteridaceae</taxon>
        <taxon>Vittarioideae</taxon>
        <taxon>Adiantum</taxon>
    </lineage>
</organism>
<feature type="transmembrane region" description="Helical" evidence="9">
    <location>
        <begin position="101"/>
        <end position="119"/>
    </location>
</feature>
<evidence type="ECO:0000256" key="3">
    <source>
        <dbReference type="ARBA" id="ARBA00022448"/>
    </source>
</evidence>
<dbReference type="Proteomes" id="UP000886520">
    <property type="component" value="Chromosome 13"/>
</dbReference>
<dbReference type="PANTHER" id="PTHR10791:SF142">
    <property type="entry name" value="BIDIRECTIONAL SUGAR TRANSPORTER SWEET16"/>
    <property type="match status" value="1"/>
</dbReference>
<feature type="transmembrane region" description="Helical" evidence="9">
    <location>
        <begin position="6"/>
        <end position="27"/>
    </location>
</feature>
<keyword evidence="8 9" id="KW-0472">Membrane</keyword>
<protein>
    <recommendedName>
        <fullName evidence="9">Bidirectional sugar transporter SWEET</fullName>
    </recommendedName>
</protein>
<evidence type="ECO:0000313" key="10">
    <source>
        <dbReference type="EMBL" id="KAI5071462.1"/>
    </source>
</evidence>
<dbReference type="Gene3D" id="1.20.1280.290">
    <property type="match status" value="2"/>
</dbReference>
<evidence type="ECO:0000256" key="5">
    <source>
        <dbReference type="ARBA" id="ARBA00022692"/>
    </source>
</evidence>
<keyword evidence="5 9" id="KW-0812">Transmembrane</keyword>
<keyword evidence="11" id="KW-1185">Reference proteome</keyword>
<proteinExistence type="inferred from homology"/>
<dbReference type="GO" id="GO:0005886">
    <property type="term" value="C:plasma membrane"/>
    <property type="evidence" value="ECO:0007669"/>
    <property type="project" value="UniProtKB-SubCell"/>
</dbReference>
<dbReference type="FunFam" id="1.20.1280.290:FF:000002">
    <property type="entry name" value="Bidirectional sugar transporter SWEET"/>
    <property type="match status" value="1"/>
</dbReference>
<comment type="caution">
    <text evidence="10">The sequence shown here is derived from an EMBL/GenBank/DDBJ whole genome shotgun (WGS) entry which is preliminary data.</text>
</comment>
<dbReference type="InterPro" id="IPR004316">
    <property type="entry name" value="SWEET_rpt"/>
</dbReference>
<keyword evidence="7 9" id="KW-1133">Transmembrane helix</keyword>
<evidence type="ECO:0000256" key="7">
    <source>
        <dbReference type="ARBA" id="ARBA00022989"/>
    </source>
</evidence>
<evidence type="ECO:0000313" key="11">
    <source>
        <dbReference type="Proteomes" id="UP000886520"/>
    </source>
</evidence>
<dbReference type="GO" id="GO:0012505">
    <property type="term" value="C:endomembrane system"/>
    <property type="evidence" value="ECO:0007669"/>
    <property type="project" value="UniProtKB-SubCell"/>
</dbReference>
<evidence type="ECO:0000256" key="6">
    <source>
        <dbReference type="ARBA" id="ARBA00022737"/>
    </source>
</evidence>
<feature type="transmembrane region" description="Helical" evidence="9">
    <location>
        <begin position="125"/>
        <end position="146"/>
    </location>
</feature>
<dbReference type="PANTHER" id="PTHR10791">
    <property type="entry name" value="RAG1-ACTIVATING PROTEIN 1"/>
    <property type="match status" value="1"/>
</dbReference>
<feature type="transmembrane region" description="Helical" evidence="9">
    <location>
        <begin position="65"/>
        <end position="89"/>
    </location>
</feature>